<dbReference type="EMBL" id="CP000816">
    <property type="protein sequence ID" value="ABU81679.1"/>
    <property type="molecule type" value="Genomic_DNA"/>
</dbReference>
<dbReference type="InterPro" id="IPR029041">
    <property type="entry name" value="FAD-linked_oxidoreductase-like"/>
</dbReference>
<accession>A8A9S7</accession>
<dbReference type="GO" id="GO:0005829">
    <property type="term" value="C:cytosol"/>
    <property type="evidence" value="ECO:0007669"/>
    <property type="project" value="TreeGrafter"/>
</dbReference>
<dbReference type="Pfam" id="PF02219">
    <property type="entry name" value="MTHFR"/>
    <property type="match status" value="1"/>
</dbReference>
<feature type="domain" description="Methylene-tetrahydrofolate reductase C-terminal-like" evidence="7">
    <location>
        <begin position="4"/>
        <end position="44"/>
    </location>
</feature>
<evidence type="ECO:0000256" key="2">
    <source>
        <dbReference type="ARBA" id="ARBA00004777"/>
    </source>
</evidence>
<proteinExistence type="inferred from homology"/>
<dbReference type="OrthoDB" id="28177at2157"/>
<sequence>MRVICPKKMLNGPCGGVRGELCEVDDFKCPFVEAFRNLRSSEYLKPLLDPGFKVGCEVVEVEPSPYVKKLEDFAVSAEVEPWGPEELERASKWRVDALNVTDNPLGLPHLDSVWASAALASKGKEVIAQLTCRGRTREALASSLLALDASGVNNVLALTGDWAPNAAFDLDAVRLVCLVQALRKGVDWEGRKTRRVRLSVGVASNPYFSYEEKRLLRKAHAGAQFAQTQPVFKKELLYKIKKYPLPTVPSLLLTTSRKVVRALMERGVDAKEFYEELVKAKREGKADELVLKKSLEMYEEAYSSELPGVHLMAPGRPDLLERFLELLRL</sequence>
<dbReference type="InterPro" id="IPR022026">
    <property type="entry name" value="DUF5981"/>
</dbReference>
<comment type="cofactor">
    <cofactor evidence="1">
        <name>FAD</name>
        <dbReference type="ChEBI" id="CHEBI:57692"/>
    </cofactor>
</comment>
<dbReference type="PANTHER" id="PTHR45754:SF3">
    <property type="entry name" value="METHYLENETETRAHYDROFOLATE REDUCTASE (NADPH)"/>
    <property type="match status" value="1"/>
</dbReference>
<dbReference type="PANTHER" id="PTHR45754">
    <property type="entry name" value="METHYLENETETRAHYDROFOLATE REDUCTASE"/>
    <property type="match status" value="1"/>
</dbReference>
<evidence type="ECO:0000256" key="5">
    <source>
        <dbReference type="ARBA" id="ARBA00022827"/>
    </source>
</evidence>
<protein>
    <submittedName>
        <fullName evidence="8">Methylenetetrahydrofolate reductase</fullName>
    </submittedName>
</protein>
<evidence type="ECO:0000256" key="1">
    <source>
        <dbReference type="ARBA" id="ARBA00001974"/>
    </source>
</evidence>
<dbReference type="GO" id="GO:0004489">
    <property type="term" value="F:methylenetetrahydrofolate reductase [NAD(P)H] activity"/>
    <property type="evidence" value="ECO:0007669"/>
    <property type="project" value="InterPro"/>
</dbReference>
<name>A8A9S7_IGNH4</name>
<dbReference type="GO" id="GO:0035999">
    <property type="term" value="P:tetrahydrofolate interconversion"/>
    <property type="evidence" value="ECO:0007669"/>
    <property type="project" value="UniProtKB-UniPathway"/>
</dbReference>
<dbReference type="STRING" id="453591.Igni_0496"/>
<dbReference type="Pfam" id="PF12225">
    <property type="entry name" value="DUF5981"/>
    <property type="match status" value="1"/>
</dbReference>
<dbReference type="GeneID" id="5562760"/>
<evidence type="ECO:0000313" key="8">
    <source>
        <dbReference type="EMBL" id="ABU81679.1"/>
    </source>
</evidence>
<dbReference type="KEGG" id="iho:Igni_0496"/>
<dbReference type="GO" id="GO:0009086">
    <property type="term" value="P:methionine biosynthetic process"/>
    <property type="evidence" value="ECO:0007669"/>
    <property type="project" value="TreeGrafter"/>
</dbReference>
<dbReference type="GO" id="GO:0071949">
    <property type="term" value="F:FAD binding"/>
    <property type="evidence" value="ECO:0007669"/>
    <property type="project" value="TreeGrafter"/>
</dbReference>
<keyword evidence="4" id="KW-0285">Flavoprotein</keyword>
<keyword evidence="9" id="KW-1185">Reference proteome</keyword>
<dbReference type="Gene3D" id="3.20.20.220">
    <property type="match status" value="1"/>
</dbReference>
<dbReference type="InterPro" id="IPR003171">
    <property type="entry name" value="Mehydrof_redctse-like"/>
</dbReference>
<dbReference type="Proteomes" id="UP000000262">
    <property type="component" value="Chromosome"/>
</dbReference>
<dbReference type="eggNOG" id="arCOG00475">
    <property type="taxonomic scope" value="Archaea"/>
</dbReference>
<dbReference type="AlphaFoldDB" id="A8A9S7"/>
<reference evidence="8 9" key="1">
    <citation type="journal article" date="2008" name="Genome Biol.">
        <title>A genomic analysis of the archaeal system Ignicoccus hospitalis-Nanoarchaeum equitans.</title>
        <authorList>
            <person name="Podar M."/>
            <person name="Anderson I."/>
            <person name="Makarova K.S."/>
            <person name="Elkins J.G."/>
            <person name="Ivanova N."/>
            <person name="Wall M.A."/>
            <person name="Lykidis A."/>
            <person name="Mavromatis K."/>
            <person name="Sun H."/>
            <person name="Hudson M.E."/>
            <person name="Chen W."/>
            <person name="Deciu C."/>
            <person name="Hutchison D."/>
            <person name="Eads J.R."/>
            <person name="Anderson A."/>
            <person name="Fernandes F."/>
            <person name="Szeto E."/>
            <person name="Lapidus A."/>
            <person name="Kyrpides N.C."/>
            <person name="Saier M.H.Jr."/>
            <person name="Richardson P.M."/>
            <person name="Rachel R."/>
            <person name="Huber H."/>
            <person name="Eisen J.A."/>
            <person name="Koonin E.V."/>
            <person name="Keller M."/>
            <person name="Stetter K.O."/>
        </authorList>
    </citation>
    <scope>NUCLEOTIDE SEQUENCE [LARGE SCALE GENOMIC DNA]</scope>
    <source>
        <strain evidence="9">KIN4/I / DSM 18386 / JCM 14125</strain>
    </source>
</reference>
<evidence type="ECO:0000313" key="9">
    <source>
        <dbReference type="Proteomes" id="UP000000262"/>
    </source>
</evidence>
<dbReference type="PhylomeDB" id="A8A9S7"/>
<keyword evidence="5" id="KW-0274">FAD</keyword>
<dbReference type="SUPFAM" id="SSF51730">
    <property type="entry name" value="FAD-linked oxidoreductase"/>
    <property type="match status" value="1"/>
</dbReference>
<dbReference type="RefSeq" id="WP_011998531.1">
    <property type="nucleotide sequence ID" value="NC_009776.1"/>
</dbReference>
<dbReference type="UniPathway" id="UPA00193"/>
<comment type="similarity">
    <text evidence="3">Belongs to the methylenetetrahydrofolate reductase family.</text>
</comment>
<gene>
    <name evidence="8" type="ordered locus">Igni_0496</name>
</gene>
<organism evidence="8 9">
    <name type="scientific">Ignicoccus hospitalis (strain KIN4/I / DSM 18386 / JCM 14125)</name>
    <dbReference type="NCBI Taxonomy" id="453591"/>
    <lineage>
        <taxon>Archaea</taxon>
        <taxon>Thermoproteota</taxon>
        <taxon>Thermoprotei</taxon>
        <taxon>Desulfurococcales</taxon>
        <taxon>Desulfurococcaceae</taxon>
        <taxon>Ignicoccus</taxon>
    </lineage>
</organism>
<dbReference type="HOGENOM" id="CLU_786711_0_0_2"/>
<comment type="pathway">
    <text evidence="2">One-carbon metabolism; tetrahydrofolate interconversion.</text>
</comment>
<evidence type="ECO:0000256" key="4">
    <source>
        <dbReference type="ARBA" id="ARBA00022630"/>
    </source>
</evidence>
<evidence type="ECO:0000256" key="3">
    <source>
        <dbReference type="ARBA" id="ARBA00006743"/>
    </source>
</evidence>
<evidence type="ECO:0000256" key="6">
    <source>
        <dbReference type="ARBA" id="ARBA00023002"/>
    </source>
</evidence>
<keyword evidence="6" id="KW-0560">Oxidoreductase</keyword>
<evidence type="ECO:0000259" key="7">
    <source>
        <dbReference type="Pfam" id="PF12225"/>
    </source>
</evidence>